<accession>A0A834KTV1</accession>
<reference evidence="1" key="1">
    <citation type="journal article" date="2020" name="G3 (Bethesda)">
        <title>High-Quality Assemblies for Three Invasive Social Wasps from the &lt;i&gt;Vespula&lt;/i&gt; Genus.</title>
        <authorList>
            <person name="Harrop T.W.R."/>
            <person name="Guhlin J."/>
            <person name="McLaughlin G.M."/>
            <person name="Permina E."/>
            <person name="Stockwell P."/>
            <person name="Gilligan J."/>
            <person name="Le Lec M.F."/>
            <person name="Gruber M.A.M."/>
            <person name="Quinn O."/>
            <person name="Lovegrove M."/>
            <person name="Duncan E.J."/>
            <person name="Remnant E.J."/>
            <person name="Van Eeckhoven J."/>
            <person name="Graham B."/>
            <person name="Knapp R.A."/>
            <person name="Langford K.W."/>
            <person name="Kronenberg Z."/>
            <person name="Press M.O."/>
            <person name="Eacker S.M."/>
            <person name="Wilson-Rankin E.E."/>
            <person name="Purcell J."/>
            <person name="Lester P.J."/>
            <person name="Dearden P.K."/>
        </authorList>
    </citation>
    <scope>NUCLEOTIDE SEQUENCE</scope>
    <source>
        <strain evidence="1">Marl-1</strain>
    </source>
</reference>
<keyword evidence="2" id="KW-1185">Reference proteome</keyword>
<dbReference type="EMBL" id="JACSEA010000001">
    <property type="protein sequence ID" value="KAF7411942.1"/>
    <property type="molecule type" value="Genomic_DNA"/>
</dbReference>
<dbReference type="AlphaFoldDB" id="A0A834KTV1"/>
<proteinExistence type="predicted"/>
<name>A0A834KTV1_VESVU</name>
<sequence length="157" mass="17960">MTEATVAADGFQFKVGRACRDFNVQNAYAKLFAPLLAKTLFTFSTSCILTDENRGHTKQTVDNVTSDVPTGKISKSDQRAREVEKDTSRTQSGTVSLLVGQMYREYFEVRVPKDKLLFSRRTVVGLKNHPYRKLIESRLTRMNSIDLWKLECSKERE</sequence>
<protein>
    <submittedName>
        <fullName evidence="1">Uncharacterized protein</fullName>
    </submittedName>
</protein>
<dbReference type="Proteomes" id="UP000614350">
    <property type="component" value="Unassembled WGS sequence"/>
</dbReference>
<evidence type="ECO:0000313" key="1">
    <source>
        <dbReference type="EMBL" id="KAF7411942.1"/>
    </source>
</evidence>
<comment type="caution">
    <text evidence="1">The sequence shown here is derived from an EMBL/GenBank/DDBJ whole genome shotgun (WGS) entry which is preliminary data.</text>
</comment>
<organism evidence="1 2">
    <name type="scientific">Vespula vulgaris</name>
    <name type="common">Yellow jacket</name>
    <name type="synonym">Wasp</name>
    <dbReference type="NCBI Taxonomy" id="7454"/>
    <lineage>
        <taxon>Eukaryota</taxon>
        <taxon>Metazoa</taxon>
        <taxon>Ecdysozoa</taxon>
        <taxon>Arthropoda</taxon>
        <taxon>Hexapoda</taxon>
        <taxon>Insecta</taxon>
        <taxon>Pterygota</taxon>
        <taxon>Neoptera</taxon>
        <taxon>Endopterygota</taxon>
        <taxon>Hymenoptera</taxon>
        <taxon>Apocrita</taxon>
        <taxon>Aculeata</taxon>
        <taxon>Vespoidea</taxon>
        <taxon>Vespidae</taxon>
        <taxon>Vespinae</taxon>
        <taxon>Vespula</taxon>
    </lineage>
</organism>
<evidence type="ECO:0000313" key="2">
    <source>
        <dbReference type="Proteomes" id="UP000614350"/>
    </source>
</evidence>
<gene>
    <name evidence="1" type="ORF">HZH66_000838</name>
</gene>